<gene>
    <name evidence="1" type="ORF">A3224_08660</name>
</gene>
<organism evidence="1 2">
    <name type="scientific">Microbulbifer thermotolerans</name>
    <dbReference type="NCBI Taxonomy" id="252514"/>
    <lineage>
        <taxon>Bacteria</taxon>
        <taxon>Pseudomonadati</taxon>
        <taxon>Pseudomonadota</taxon>
        <taxon>Gammaproteobacteria</taxon>
        <taxon>Cellvibrionales</taxon>
        <taxon>Microbulbiferaceae</taxon>
        <taxon>Microbulbifer</taxon>
    </lineage>
</organism>
<dbReference type="GeneID" id="76608117"/>
<dbReference type="STRING" id="252514.A3224_08660"/>
<dbReference type="KEGG" id="mthd:A3224_08660"/>
<evidence type="ECO:0000313" key="1">
    <source>
        <dbReference type="EMBL" id="AMX02644.1"/>
    </source>
</evidence>
<reference evidence="2" key="1">
    <citation type="submission" date="2016-03" db="EMBL/GenBank/DDBJ databases">
        <authorList>
            <person name="Lee Y.-S."/>
            <person name="Choi Y.-L."/>
        </authorList>
    </citation>
    <scope>NUCLEOTIDE SEQUENCE [LARGE SCALE GENOMIC DNA]</scope>
    <source>
        <strain evidence="2">DAU221</strain>
    </source>
</reference>
<name>A0A143HLP9_MICTH</name>
<dbReference type="Proteomes" id="UP000076077">
    <property type="component" value="Chromosome"/>
</dbReference>
<dbReference type="RefSeq" id="WP_067153465.1">
    <property type="nucleotide sequence ID" value="NZ_CP014864.1"/>
</dbReference>
<dbReference type="EMBL" id="CP014864">
    <property type="protein sequence ID" value="AMX02644.1"/>
    <property type="molecule type" value="Genomic_DNA"/>
</dbReference>
<dbReference type="AlphaFoldDB" id="A0A143HLP9"/>
<protein>
    <submittedName>
        <fullName evidence="1">Uncharacterized protein</fullName>
    </submittedName>
</protein>
<proteinExistence type="predicted"/>
<sequence>MSSETFEIVELANGDVALRRAGHREDPLVRIHFSAESLEFLREHKVAVARAMLEAGIEAVQYMEEQGAEYLEEEEEEVPVNHTVH</sequence>
<dbReference type="OrthoDB" id="6370236at2"/>
<evidence type="ECO:0000313" key="2">
    <source>
        <dbReference type="Proteomes" id="UP000076077"/>
    </source>
</evidence>
<keyword evidence="2" id="KW-1185">Reference proteome</keyword>
<accession>A0A143HLP9</accession>